<dbReference type="WBParaSite" id="MBELARI_LOCUS19329">
    <property type="protein sequence ID" value="MBELARI_LOCUS19329"/>
    <property type="gene ID" value="MBELARI_LOCUS19329"/>
</dbReference>
<protein>
    <submittedName>
        <fullName evidence="5">V-SNARE coiled-coil homology domain-containing protein</fullName>
    </submittedName>
</protein>
<evidence type="ECO:0000313" key="5">
    <source>
        <dbReference type="WBParaSite" id="MBELARI_LOCUS19329"/>
    </source>
</evidence>
<keyword evidence="4" id="KW-1185">Reference proteome</keyword>
<accession>A0AAF3F0R2</accession>
<reference evidence="5" key="1">
    <citation type="submission" date="2024-02" db="UniProtKB">
        <authorList>
            <consortium name="WormBaseParasite"/>
        </authorList>
    </citation>
    <scope>IDENTIFICATION</scope>
</reference>
<evidence type="ECO:0000313" key="4">
    <source>
        <dbReference type="Proteomes" id="UP000887575"/>
    </source>
</evidence>
<proteinExistence type="predicted"/>
<organism evidence="4 5">
    <name type="scientific">Mesorhabditis belari</name>
    <dbReference type="NCBI Taxonomy" id="2138241"/>
    <lineage>
        <taxon>Eukaryota</taxon>
        <taxon>Metazoa</taxon>
        <taxon>Ecdysozoa</taxon>
        <taxon>Nematoda</taxon>
        <taxon>Chromadorea</taxon>
        <taxon>Rhabditida</taxon>
        <taxon>Rhabditina</taxon>
        <taxon>Rhabditomorpha</taxon>
        <taxon>Rhabditoidea</taxon>
        <taxon>Rhabditidae</taxon>
        <taxon>Mesorhabditinae</taxon>
        <taxon>Mesorhabditis</taxon>
    </lineage>
</organism>
<dbReference type="Gene3D" id="1.20.5.110">
    <property type="match status" value="1"/>
</dbReference>
<feature type="domain" description="V-SNARE coiled-coil homology" evidence="3">
    <location>
        <begin position="160"/>
        <end position="220"/>
    </location>
</feature>
<feature type="transmembrane region" description="Helical" evidence="2">
    <location>
        <begin position="224"/>
        <end position="247"/>
    </location>
</feature>
<evidence type="ECO:0000256" key="1">
    <source>
        <dbReference type="PROSITE-ProRule" id="PRU00290"/>
    </source>
</evidence>
<dbReference type="SUPFAM" id="SSF58038">
    <property type="entry name" value="SNARE fusion complex"/>
    <property type="match status" value="1"/>
</dbReference>
<dbReference type="Proteomes" id="UP000887575">
    <property type="component" value="Unassembled WGS sequence"/>
</dbReference>
<dbReference type="GO" id="GO:0016192">
    <property type="term" value="P:vesicle-mediated transport"/>
    <property type="evidence" value="ECO:0007669"/>
    <property type="project" value="InterPro"/>
</dbReference>
<keyword evidence="1" id="KW-0175">Coiled coil</keyword>
<dbReference type="AlphaFoldDB" id="A0AAF3F0R2"/>
<dbReference type="GO" id="GO:0016020">
    <property type="term" value="C:membrane"/>
    <property type="evidence" value="ECO:0007669"/>
    <property type="project" value="InterPro"/>
</dbReference>
<dbReference type="InterPro" id="IPR016444">
    <property type="entry name" value="Synaptobrevin/VAMP"/>
</dbReference>
<dbReference type="PANTHER" id="PTHR45701">
    <property type="entry name" value="SYNAPTOBREVIN FAMILY MEMBER"/>
    <property type="match status" value="1"/>
</dbReference>
<evidence type="ECO:0000259" key="3">
    <source>
        <dbReference type="PROSITE" id="PS50892"/>
    </source>
</evidence>
<keyword evidence="2" id="KW-0812">Transmembrane</keyword>
<sequence>MSSLQFSAALVCRPSASSQLIPIASCVVDSSSAAGNSSSPFTRHPPSQKDLCAALYSQIRIHFTNHGRFVYDGFTIHYSVVVADPCTLIYVVVSEGGEPDPSAITAQKLMTDIQGALLSEAQLLMLMPQSSENELEPHIQPMLTQFLMTENNQQVGQTQRMQELRAQVEDVKTIMSENVERMMERGDRLENITERSEQLATSSANFKMNARRVQRKFCMLNAKWTIISIIFVLVLVTIAILLILNWAGVFNKK</sequence>
<dbReference type="InterPro" id="IPR042855">
    <property type="entry name" value="V_SNARE_CC"/>
</dbReference>
<dbReference type="PRINTS" id="PR00219">
    <property type="entry name" value="SYNAPTOBREVN"/>
</dbReference>
<keyword evidence="2" id="KW-0472">Membrane</keyword>
<name>A0AAF3F0R2_9BILA</name>
<dbReference type="PROSITE" id="PS50892">
    <property type="entry name" value="V_SNARE"/>
    <property type="match status" value="1"/>
</dbReference>
<dbReference type="InterPro" id="IPR001388">
    <property type="entry name" value="Synaptobrevin-like"/>
</dbReference>
<dbReference type="Pfam" id="PF00957">
    <property type="entry name" value="Synaptobrevin"/>
    <property type="match status" value="1"/>
</dbReference>
<keyword evidence="2" id="KW-1133">Transmembrane helix</keyword>
<evidence type="ECO:0000256" key="2">
    <source>
        <dbReference type="SAM" id="Phobius"/>
    </source>
</evidence>